<gene>
    <name evidence="4" type="ORF">BG845_01459</name>
</gene>
<evidence type="ECO:0000256" key="2">
    <source>
        <dbReference type="SAM" id="MobiDB-lite"/>
    </source>
</evidence>
<dbReference type="InterPro" id="IPR023346">
    <property type="entry name" value="Lysozyme-like_dom_sf"/>
</dbReference>
<dbReference type="STRING" id="2074.BG845_01459"/>
<feature type="region of interest" description="Disordered" evidence="2">
    <location>
        <begin position="1"/>
        <end position="20"/>
    </location>
</feature>
<evidence type="ECO:0000313" key="5">
    <source>
        <dbReference type="Proteomes" id="UP000194360"/>
    </source>
</evidence>
<name>A0A1Y2N605_PSEAH</name>
<reference evidence="4 5" key="1">
    <citation type="submission" date="2016-09" db="EMBL/GenBank/DDBJ databases">
        <title>Pseudonocardia autotrophica DSM535, a candidate organism with high potential of specific P450 cytochromes.</title>
        <authorList>
            <person name="Grumaz C."/>
            <person name="Vainshtein Y."/>
            <person name="Kirstahler P."/>
            <person name="Sohn K."/>
        </authorList>
    </citation>
    <scope>NUCLEOTIDE SEQUENCE [LARGE SCALE GENOMIC DNA]</scope>
    <source>
        <strain evidence="4 5">DSM 535</strain>
    </source>
</reference>
<evidence type="ECO:0000259" key="3">
    <source>
        <dbReference type="Pfam" id="PF01464"/>
    </source>
</evidence>
<keyword evidence="5" id="KW-1185">Reference proteome</keyword>
<protein>
    <submittedName>
        <fullName evidence="4">Transglycosylase SLT domain protein</fullName>
    </submittedName>
</protein>
<organism evidence="4 5">
    <name type="scientific">Pseudonocardia autotrophica</name>
    <name type="common">Amycolata autotrophica</name>
    <name type="synonym">Nocardia autotrophica</name>
    <dbReference type="NCBI Taxonomy" id="2074"/>
    <lineage>
        <taxon>Bacteria</taxon>
        <taxon>Bacillati</taxon>
        <taxon>Actinomycetota</taxon>
        <taxon>Actinomycetes</taxon>
        <taxon>Pseudonocardiales</taxon>
        <taxon>Pseudonocardiaceae</taxon>
        <taxon>Pseudonocardia</taxon>
    </lineage>
</organism>
<dbReference type="CDD" id="cd13402">
    <property type="entry name" value="LT_TF-like"/>
    <property type="match status" value="1"/>
</dbReference>
<dbReference type="Proteomes" id="UP000194360">
    <property type="component" value="Unassembled WGS sequence"/>
</dbReference>
<dbReference type="AlphaFoldDB" id="A0A1Y2N605"/>
<dbReference type="InterPro" id="IPR008258">
    <property type="entry name" value="Transglycosylase_SLT_dom_1"/>
</dbReference>
<dbReference type="RefSeq" id="WP_085911735.1">
    <property type="nucleotide sequence ID" value="NZ_AP018920.1"/>
</dbReference>
<evidence type="ECO:0000313" key="4">
    <source>
        <dbReference type="EMBL" id="OSY42537.1"/>
    </source>
</evidence>
<dbReference type="Pfam" id="PF01464">
    <property type="entry name" value="SLT"/>
    <property type="match status" value="1"/>
</dbReference>
<sequence length="266" mass="27365">MTAARSVRSPGPTHAARRAGTATAATGAAFGVLASGAFATIVPATMDGTATEAEAEESTTATTLAAYSATIPSSAAASDGSPSGYFSPVSFDHSGAAAGALQSAVPADDGDIASVGKAREIADRIAEEHRKVAEEQAQREAEQARLEKLMSQGGVDAWIAEALDHMGMSQSYASGLKRIIMKESNGNPSAINNWDSNALRGTPSEGLMQVIPSTFDAYVHPDFAHEDITHPIANITAGVRYMVDRYGLDTLAAGGRTGANGGYIGY</sequence>
<accession>A0A1Y2N605</accession>
<keyword evidence="1" id="KW-0175">Coiled coil</keyword>
<comment type="caution">
    <text evidence="4">The sequence shown here is derived from an EMBL/GenBank/DDBJ whole genome shotgun (WGS) entry which is preliminary data.</text>
</comment>
<evidence type="ECO:0000256" key="1">
    <source>
        <dbReference type="SAM" id="Coils"/>
    </source>
</evidence>
<feature type="coiled-coil region" evidence="1">
    <location>
        <begin position="118"/>
        <end position="152"/>
    </location>
</feature>
<dbReference type="OrthoDB" id="4629613at2"/>
<dbReference type="SUPFAM" id="SSF53955">
    <property type="entry name" value="Lysozyme-like"/>
    <property type="match status" value="1"/>
</dbReference>
<proteinExistence type="predicted"/>
<dbReference type="EMBL" id="MIGB01000005">
    <property type="protein sequence ID" value="OSY42537.1"/>
    <property type="molecule type" value="Genomic_DNA"/>
</dbReference>
<feature type="domain" description="Transglycosylase SLT" evidence="3">
    <location>
        <begin position="170"/>
        <end position="246"/>
    </location>
</feature>
<dbReference type="Gene3D" id="1.10.530.10">
    <property type="match status" value="1"/>
</dbReference>